<dbReference type="SUPFAM" id="SSF46626">
    <property type="entry name" value="Cytochrome c"/>
    <property type="match status" value="1"/>
</dbReference>
<dbReference type="GO" id="GO:0046872">
    <property type="term" value="F:metal ion binding"/>
    <property type="evidence" value="ECO:0007669"/>
    <property type="project" value="UniProtKB-KW"/>
</dbReference>
<dbReference type="Pfam" id="PF00034">
    <property type="entry name" value="Cytochrom_C"/>
    <property type="match status" value="1"/>
</dbReference>
<evidence type="ECO:0000256" key="4">
    <source>
        <dbReference type="PROSITE-ProRule" id="PRU00433"/>
    </source>
</evidence>
<protein>
    <submittedName>
        <fullName evidence="6">C-type cytochrome</fullName>
    </submittedName>
</protein>
<reference evidence="6 7" key="1">
    <citation type="submission" date="2019-12" db="EMBL/GenBank/DDBJ databases">
        <title>Maritimibacter sp. nov. sp. isolated from sea sand.</title>
        <authorList>
            <person name="Kim J."/>
            <person name="Jeong S.E."/>
            <person name="Jung H.S."/>
            <person name="Jeon C.O."/>
        </authorList>
    </citation>
    <scope>NUCLEOTIDE SEQUENCE [LARGE SCALE GENOMIC DNA]</scope>
    <source>
        <strain evidence="6 7">DP07</strain>
    </source>
</reference>
<evidence type="ECO:0000256" key="2">
    <source>
        <dbReference type="ARBA" id="ARBA00022723"/>
    </source>
</evidence>
<evidence type="ECO:0000256" key="1">
    <source>
        <dbReference type="ARBA" id="ARBA00022617"/>
    </source>
</evidence>
<organism evidence="6 7">
    <name type="scientific">Maritimibacter harenae</name>
    <dbReference type="NCBI Taxonomy" id="2606218"/>
    <lineage>
        <taxon>Bacteria</taxon>
        <taxon>Pseudomonadati</taxon>
        <taxon>Pseudomonadota</taxon>
        <taxon>Alphaproteobacteria</taxon>
        <taxon>Rhodobacterales</taxon>
        <taxon>Roseobacteraceae</taxon>
        <taxon>Maritimibacter</taxon>
    </lineage>
</organism>
<keyword evidence="2 4" id="KW-0479">Metal-binding</keyword>
<evidence type="ECO:0000313" key="7">
    <source>
        <dbReference type="Proteomes" id="UP000467322"/>
    </source>
</evidence>
<keyword evidence="1 4" id="KW-0349">Heme</keyword>
<dbReference type="PROSITE" id="PS51007">
    <property type="entry name" value="CYTC"/>
    <property type="match status" value="1"/>
</dbReference>
<dbReference type="InterPro" id="IPR009056">
    <property type="entry name" value="Cyt_c-like_dom"/>
</dbReference>
<dbReference type="EMBL" id="WTUX01000019">
    <property type="protein sequence ID" value="MZR14529.1"/>
    <property type="molecule type" value="Genomic_DNA"/>
</dbReference>
<evidence type="ECO:0000313" key="6">
    <source>
        <dbReference type="EMBL" id="MZR14529.1"/>
    </source>
</evidence>
<dbReference type="AlphaFoldDB" id="A0A845M665"/>
<keyword evidence="3 4" id="KW-0408">Iron</keyword>
<sequence>MVVADGDPRKGAALIDRYGCGACHTIPGITRAQGRVGPGLTGFRDQAYVAGVLPNRPGPLVDWLQSPPRHSPQTAMPDMGISEAQAEHIAAYLYTLEGR</sequence>
<name>A0A845M665_9RHOB</name>
<comment type="caution">
    <text evidence="6">The sequence shown here is derived from an EMBL/GenBank/DDBJ whole genome shotgun (WGS) entry which is preliminary data.</text>
</comment>
<proteinExistence type="predicted"/>
<accession>A0A845M665</accession>
<feature type="domain" description="Cytochrome c" evidence="5">
    <location>
        <begin position="6"/>
        <end position="97"/>
    </location>
</feature>
<keyword evidence="7" id="KW-1185">Reference proteome</keyword>
<gene>
    <name evidence="6" type="ORF">GQE99_16030</name>
</gene>
<dbReference type="InterPro" id="IPR036909">
    <property type="entry name" value="Cyt_c-like_dom_sf"/>
</dbReference>
<dbReference type="GO" id="GO:0020037">
    <property type="term" value="F:heme binding"/>
    <property type="evidence" value="ECO:0007669"/>
    <property type="project" value="InterPro"/>
</dbReference>
<evidence type="ECO:0000256" key="3">
    <source>
        <dbReference type="ARBA" id="ARBA00023004"/>
    </source>
</evidence>
<dbReference type="Gene3D" id="1.10.760.10">
    <property type="entry name" value="Cytochrome c-like domain"/>
    <property type="match status" value="1"/>
</dbReference>
<dbReference type="Proteomes" id="UP000467322">
    <property type="component" value="Unassembled WGS sequence"/>
</dbReference>
<evidence type="ECO:0000259" key="5">
    <source>
        <dbReference type="PROSITE" id="PS51007"/>
    </source>
</evidence>
<dbReference type="GO" id="GO:0009055">
    <property type="term" value="F:electron transfer activity"/>
    <property type="evidence" value="ECO:0007669"/>
    <property type="project" value="InterPro"/>
</dbReference>